<dbReference type="CDD" id="cd00067">
    <property type="entry name" value="GAL4"/>
    <property type="match status" value="1"/>
</dbReference>
<dbReference type="InterPro" id="IPR043519">
    <property type="entry name" value="NT_sf"/>
</dbReference>
<dbReference type="SUPFAM" id="SSF52047">
    <property type="entry name" value="RNI-like"/>
    <property type="match status" value="1"/>
</dbReference>
<dbReference type="Gene3D" id="3.40.50.300">
    <property type="entry name" value="P-loop containing nucleotide triphosphate hydrolases"/>
    <property type="match status" value="1"/>
</dbReference>
<evidence type="ECO:0000256" key="3">
    <source>
        <dbReference type="SAM" id="Phobius"/>
    </source>
</evidence>
<keyword evidence="1" id="KW-0175">Coiled coil</keyword>
<dbReference type="Gene3D" id="3.30.460.10">
    <property type="entry name" value="Beta Polymerase, domain 2"/>
    <property type="match status" value="1"/>
</dbReference>
<dbReference type="Pfam" id="PF01926">
    <property type="entry name" value="MMR_HSR1"/>
    <property type="match status" value="1"/>
</dbReference>
<evidence type="ECO:0000259" key="5">
    <source>
        <dbReference type="Pfam" id="PF22600"/>
    </source>
</evidence>
<dbReference type="GO" id="GO:1990817">
    <property type="term" value="F:poly(A) RNA polymerase activity"/>
    <property type="evidence" value="ECO:0007669"/>
    <property type="project" value="UniProtKB-EC"/>
</dbReference>
<keyword evidence="3" id="KW-0812">Transmembrane</keyword>
<dbReference type="Pfam" id="PF22600">
    <property type="entry name" value="MTPAP-like_central"/>
    <property type="match status" value="1"/>
</dbReference>
<name>A0A074RLP8_9AGAM</name>
<protein>
    <submittedName>
        <fullName evidence="6">Fungal-specific transcription factor domain protein</fullName>
    </submittedName>
</protein>
<dbReference type="InterPro" id="IPR021858">
    <property type="entry name" value="Fun_TF"/>
</dbReference>
<dbReference type="InterPro" id="IPR032675">
    <property type="entry name" value="LRR_dom_sf"/>
</dbReference>
<dbReference type="PANTHER" id="PTHR12271:SF40">
    <property type="entry name" value="POLY(A) RNA POLYMERASE GLD2"/>
    <property type="match status" value="1"/>
</dbReference>
<evidence type="ECO:0000313" key="6">
    <source>
        <dbReference type="EMBL" id="KEP48036.1"/>
    </source>
</evidence>
<evidence type="ECO:0000259" key="4">
    <source>
        <dbReference type="Pfam" id="PF01926"/>
    </source>
</evidence>
<keyword evidence="3" id="KW-0472">Membrane</keyword>
<dbReference type="EMBL" id="AZST01000591">
    <property type="protein sequence ID" value="KEP48036.1"/>
    <property type="molecule type" value="Genomic_DNA"/>
</dbReference>
<dbReference type="GO" id="GO:0008270">
    <property type="term" value="F:zinc ion binding"/>
    <property type="evidence" value="ECO:0007669"/>
    <property type="project" value="InterPro"/>
</dbReference>
<dbReference type="PANTHER" id="PTHR12271">
    <property type="entry name" value="POLY A POLYMERASE CID PAP -RELATED"/>
    <property type="match status" value="1"/>
</dbReference>
<dbReference type="CDD" id="cd00882">
    <property type="entry name" value="Ras_like_GTPase"/>
    <property type="match status" value="1"/>
</dbReference>
<feature type="coiled-coil region" evidence="1">
    <location>
        <begin position="538"/>
        <end position="565"/>
    </location>
</feature>
<feature type="coiled-coil region" evidence="1">
    <location>
        <begin position="1183"/>
        <end position="1307"/>
    </location>
</feature>
<dbReference type="InterPro" id="IPR054708">
    <property type="entry name" value="MTPAP-like_central"/>
</dbReference>
<feature type="region of interest" description="Disordered" evidence="2">
    <location>
        <begin position="454"/>
        <end position="477"/>
    </location>
</feature>
<evidence type="ECO:0000256" key="2">
    <source>
        <dbReference type="SAM" id="MobiDB-lite"/>
    </source>
</evidence>
<dbReference type="GO" id="GO:0010605">
    <property type="term" value="P:negative regulation of macromolecule metabolic process"/>
    <property type="evidence" value="ECO:0007669"/>
    <property type="project" value="UniProtKB-ARBA"/>
</dbReference>
<dbReference type="HOGENOM" id="CLU_237232_0_0_1"/>
<keyword evidence="3" id="KW-1133">Transmembrane helix</keyword>
<comment type="caution">
    <text evidence="6">The sequence shown here is derived from an EMBL/GenBank/DDBJ whole genome shotgun (WGS) entry which is preliminary data.</text>
</comment>
<feature type="transmembrane region" description="Helical" evidence="3">
    <location>
        <begin position="241"/>
        <end position="264"/>
    </location>
</feature>
<dbReference type="SUPFAM" id="SSF81301">
    <property type="entry name" value="Nucleotidyltransferase"/>
    <property type="match status" value="1"/>
</dbReference>
<dbReference type="GO" id="GO:0000981">
    <property type="term" value="F:DNA-binding transcription factor activity, RNA polymerase II-specific"/>
    <property type="evidence" value="ECO:0007669"/>
    <property type="project" value="InterPro"/>
</dbReference>
<dbReference type="STRING" id="1423351.A0A074RLP8"/>
<accession>A0A074RLP8</accession>
<feature type="domain" description="Poly(A) RNA polymerase mitochondrial-like central palm" evidence="5">
    <location>
        <begin position="163"/>
        <end position="321"/>
    </location>
</feature>
<sequence>MFQDGRTPDGALPPIIVTPYLQINFGLPNLQCSEVVEGVRQDELTDAFKNEVVQWRIRPLPLSELLIGWFRYFGRRFRPKQTVVSIKDGGLVNLPHANSALRISDPFSNDHVHIPLSPADTARFVNLAKSAGDMLDKARPLREVLGQGLPNVPPPRINIDRGLSRHIWDMYQASQPSRQTLDNRAKIIERINNLIAEHFGDGYEVLQFGSTGYGVDSDSSDLDLIIKDNKRPMGFSPNAQLSGICLTFSFCVLYLIILVVVYDVKTIGRILRKSRFADIFVIPTASVPIVKCRDPFTNLKIDINCNELLGLRNTELLAHYCNLYQPLRPLIFFLKRWAKSYGLNDPSAQSGPPGFSSYCLALMTVAYLQTRNALPSLQAQFDGVAADRDQHGVWMRVKGKPSIWCDTRWDPGTRWNLAELPLEEAVYGWFKFWGTEINYAQTGVDIRLGGTIERQQDTGNTQGRGTPTGRRNRRGKKADGVVNAAIGKGVIPQDTNRTAIREVAGSPNVASQTIPDAAGSIQNGKLHNEVAPPSPSAATTNELEVQMAREELQDLRDEVDSVSVVNGRVVEQEQPTVWRSHGILVIDPFIRIKGCYSTPTHVRFKDIRVTRVGLEWLDSLLIPTTIIHLILERMIPNTSNSLYPISMCSMPNEVIALVASQLILSFKDVIAFSATSRRIHEATSFLVTKPLLVEDLHGTTGLNREANPTFGLSRASVVNVKFATGDTRIQSEQSEQLRCLLARAPRLRYLALHRPALPIDKKEPPVRWEPTRSKTSAYPFPLRTSHFPTKGSYLSKLTHLDLSGLSIHPMIFSRLSNLTHLKLSLCSHQDAYFPSEVLSIITFAKACKLVAFEIGMHVMADQRERLNVVRACVEAWPSLKILDLVSADREGKALSLGDSWLKSENVVNSAIELASTLSLCPDLTTLLLGLSSNNAESLAAIFHQYCPLLELFGCLTPIWMKIMAKNPKLIALFGATGTGKTTFVNDASGESLEVGELLESCTREVVPTGIFQVDGQDIVLVDTPGFDDTELSDTDILKRITAFLTSSYEQGYKLTGVIYLHRICDIRVGGISRRTFQILRGLCGQETLSNVLIVTNMWSDPPTAKETQNEKQLRDNPKFFQPAIEAGARMVRRPHKDSKSAHDVIRMLLDKTPVTMKIQRQIVDEGEGFFATDAAIVLGEELAKIEARHLKEIEEVREELRQAKEQNDIQAQKELREFLEQAIAESVRLAKEIQSLREGFEEERSKWEDRVNMAEAAQAEAEKKQREMTAHLEDLKNRAERASGEERKRLEKLIEELLKKIEAFQSYKSNSRDAFSTIKEWMSHLQIKVNAKHPILRPSNLQSGFPRRKKCNEKRPICSRCDKADSDCVWPSNPHTLDPWTELVDIRETIHANLLSPSYSTQPDIESNVPETEQTGSSVWPEAHLRTDPGLPVPGFEPTCDRLEGTCLTHYHNPNSTLFDGYRMIDTGNLATSSKLWEFSQEYGPKVIWPPVDDEEKDSFDPEGIMPLIQQSVSTPRVTDDPIFQDVRDFFATFLSRFFYDYAAIHGNLHVRIRRRFGASDTLRQGMLGMAALFRSNYGHSLVPTSMRNYAKKLYQLASHTLQLELENSHISAWTKLAGLWELMNYEYYAGNLSSYYQHLNQAASIVRLAIGSNSIDILKLSGEQTFDLRCFAWCDILSSMALSRPTLLNYESNIHNPPPHGDSADPDKGVEWIFGCPDVLTILLARTSVLRHACVSTEEKVARGREIQQLMQDWQFQPLYSQRSALRVARLAAQEIWRHAAILYVHQSIFKSDSSHPLVKNSVKTIIQIVSTLTPGVNPDCFLSVPYFIVSSSYFS</sequence>
<dbReference type="GO" id="GO:0031123">
    <property type="term" value="P:RNA 3'-end processing"/>
    <property type="evidence" value="ECO:0007669"/>
    <property type="project" value="TreeGrafter"/>
</dbReference>
<dbReference type="GO" id="GO:0005525">
    <property type="term" value="F:GTP binding"/>
    <property type="evidence" value="ECO:0007669"/>
    <property type="project" value="InterPro"/>
</dbReference>
<keyword evidence="7" id="KW-1185">Reference proteome</keyword>
<feature type="compositionally biased region" description="Low complexity" evidence="2">
    <location>
        <begin position="458"/>
        <end position="469"/>
    </location>
</feature>
<evidence type="ECO:0000256" key="1">
    <source>
        <dbReference type="SAM" id="Coils"/>
    </source>
</evidence>
<organism evidence="6 7">
    <name type="scientific">Rhizoctonia solani 123E</name>
    <dbReference type="NCBI Taxonomy" id="1423351"/>
    <lineage>
        <taxon>Eukaryota</taxon>
        <taxon>Fungi</taxon>
        <taxon>Dikarya</taxon>
        <taxon>Basidiomycota</taxon>
        <taxon>Agaricomycotina</taxon>
        <taxon>Agaricomycetes</taxon>
        <taxon>Cantharellales</taxon>
        <taxon>Ceratobasidiaceae</taxon>
        <taxon>Rhizoctonia</taxon>
    </lineage>
</organism>
<dbReference type="InterPro" id="IPR027417">
    <property type="entry name" value="P-loop_NTPase"/>
</dbReference>
<feature type="domain" description="G" evidence="4">
    <location>
        <begin position="970"/>
        <end position="1027"/>
    </location>
</feature>
<dbReference type="CDD" id="cd12148">
    <property type="entry name" value="fungal_TF_MHR"/>
    <property type="match status" value="1"/>
</dbReference>
<gene>
    <name evidence="6" type="ORF">V565_135800</name>
</gene>
<evidence type="ECO:0000313" key="7">
    <source>
        <dbReference type="Proteomes" id="UP000027456"/>
    </source>
</evidence>
<dbReference type="InterPro" id="IPR006073">
    <property type="entry name" value="GTP-bd"/>
</dbReference>
<dbReference type="CDD" id="cd05402">
    <property type="entry name" value="NT_PAP_TUTase"/>
    <property type="match status" value="1"/>
</dbReference>
<dbReference type="SUPFAM" id="SSF52540">
    <property type="entry name" value="P-loop containing nucleoside triphosphate hydrolases"/>
    <property type="match status" value="1"/>
</dbReference>
<dbReference type="Proteomes" id="UP000027456">
    <property type="component" value="Unassembled WGS sequence"/>
</dbReference>
<dbReference type="GO" id="GO:0005737">
    <property type="term" value="C:cytoplasm"/>
    <property type="evidence" value="ECO:0007669"/>
    <property type="project" value="UniProtKB-SubCell"/>
</dbReference>
<dbReference type="Gene3D" id="1.10.1410.10">
    <property type="match status" value="2"/>
</dbReference>
<proteinExistence type="predicted"/>
<dbReference type="SUPFAM" id="SSF81631">
    <property type="entry name" value="PAP/OAS1 substrate-binding domain"/>
    <property type="match status" value="2"/>
</dbReference>
<dbReference type="InterPro" id="IPR001138">
    <property type="entry name" value="Zn2Cys6_DnaBD"/>
</dbReference>
<reference evidence="6 7" key="1">
    <citation type="submission" date="2013-12" db="EMBL/GenBank/DDBJ databases">
        <authorList>
            <person name="Cubeta M."/>
            <person name="Pakala S."/>
            <person name="Fedorova N."/>
            <person name="Thomas E."/>
            <person name="Dean R."/>
            <person name="Jabaji S."/>
            <person name="Neate S."/>
            <person name="Toda T."/>
            <person name="Tavantzis S."/>
            <person name="Vilgalys R."/>
            <person name="Bharathan N."/>
            <person name="Pakala S."/>
            <person name="Losada L.S."/>
            <person name="Zafar N."/>
            <person name="Nierman W."/>
        </authorList>
    </citation>
    <scope>NUCLEOTIDE SEQUENCE [LARGE SCALE GENOMIC DNA]</scope>
    <source>
        <strain evidence="6 7">123E</strain>
    </source>
</reference>
<dbReference type="Pfam" id="PF11951">
    <property type="entry name" value="Fungal_trans_2"/>
    <property type="match status" value="1"/>
</dbReference>
<dbReference type="Gene3D" id="3.80.10.10">
    <property type="entry name" value="Ribonuclease Inhibitor"/>
    <property type="match status" value="1"/>
</dbReference>
<dbReference type="OrthoDB" id="2274644at2759"/>